<gene>
    <name evidence="2" type="ORF">V5O48_005002</name>
</gene>
<organism evidence="2 3">
    <name type="scientific">Marasmius crinis-equi</name>
    <dbReference type="NCBI Taxonomy" id="585013"/>
    <lineage>
        <taxon>Eukaryota</taxon>
        <taxon>Fungi</taxon>
        <taxon>Dikarya</taxon>
        <taxon>Basidiomycota</taxon>
        <taxon>Agaricomycotina</taxon>
        <taxon>Agaricomycetes</taxon>
        <taxon>Agaricomycetidae</taxon>
        <taxon>Agaricales</taxon>
        <taxon>Marasmiineae</taxon>
        <taxon>Marasmiaceae</taxon>
        <taxon>Marasmius</taxon>
    </lineage>
</organism>
<dbReference type="Proteomes" id="UP001465976">
    <property type="component" value="Unassembled WGS sequence"/>
</dbReference>
<protein>
    <submittedName>
        <fullName evidence="2">Uncharacterized protein</fullName>
    </submittedName>
</protein>
<evidence type="ECO:0000256" key="1">
    <source>
        <dbReference type="SAM" id="MobiDB-lite"/>
    </source>
</evidence>
<proteinExistence type="predicted"/>
<dbReference type="EMBL" id="JBAHYK010000185">
    <property type="protein sequence ID" value="KAL0576992.1"/>
    <property type="molecule type" value="Genomic_DNA"/>
</dbReference>
<feature type="region of interest" description="Disordered" evidence="1">
    <location>
        <begin position="66"/>
        <end position="113"/>
    </location>
</feature>
<comment type="caution">
    <text evidence="2">The sequence shown here is derived from an EMBL/GenBank/DDBJ whole genome shotgun (WGS) entry which is preliminary data.</text>
</comment>
<evidence type="ECO:0000313" key="3">
    <source>
        <dbReference type="Proteomes" id="UP001465976"/>
    </source>
</evidence>
<keyword evidence="3" id="KW-1185">Reference proteome</keyword>
<reference evidence="2 3" key="1">
    <citation type="submission" date="2024-02" db="EMBL/GenBank/DDBJ databases">
        <title>A draft genome for the cacao thread blight pathogen Marasmius crinis-equi.</title>
        <authorList>
            <person name="Cohen S.P."/>
            <person name="Baruah I.K."/>
            <person name="Amoako-Attah I."/>
            <person name="Bukari Y."/>
            <person name="Meinhardt L.W."/>
            <person name="Bailey B.A."/>
        </authorList>
    </citation>
    <scope>NUCLEOTIDE SEQUENCE [LARGE SCALE GENOMIC DNA]</scope>
    <source>
        <strain evidence="2 3">GH-76</strain>
    </source>
</reference>
<evidence type="ECO:0000313" key="2">
    <source>
        <dbReference type="EMBL" id="KAL0576992.1"/>
    </source>
</evidence>
<name>A0ABR3FPI3_9AGAR</name>
<sequence>MHPHSSYNLYAPHSIAINPFKSVLVKAFVKERQIGVQDWPILPDNVGEIALPLKFGAANLLLEEEEREKEKKVYDNDERNSNDIDDPTPTKVASTEPTTPHHNTNNEEEANKNLTRAMQLILDAIG</sequence>
<feature type="compositionally biased region" description="Basic and acidic residues" evidence="1">
    <location>
        <begin position="68"/>
        <end position="82"/>
    </location>
</feature>
<accession>A0ABR3FPI3</accession>